<dbReference type="KEGG" id="psup:E5P55_01190"/>
<dbReference type="AlphaFoldDB" id="A0A7T0BSM0"/>
<accession>A0A7T0BSM0</accession>
<dbReference type="GO" id="GO:0016787">
    <property type="term" value="F:hydrolase activity"/>
    <property type="evidence" value="ECO:0007669"/>
    <property type="project" value="UniProtKB-KW"/>
</dbReference>
<evidence type="ECO:0000313" key="4">
    <source>
        <dbReference type="EMBL" id="QPJ58557.1"/>
    </source>
</evidence>
<dbReference type="InterPro" id="IPR027417">
    <property type="entry name" value="P-loop_NTPase"/>
</dbReference>
<dbReference type="SUPFAM" id="SSF52540">
    <property type="entry name" value="P-loop containing nucleoside triphosphate hydrolases"/>
    <property type="match status" value="1"/>
</dbReference>
<evidence type="ECO:0000256" key="1">
    <source>
        <dbReference type="ARBA" id="ARBA00022801"/>
    </source>
</evidence>
<dbReference type="Gene3D" id="3.40.50.300">
    <property type="entry name" value="P-loop containing nucleotide triphosphate hydrolases"/>
    <property type="match status" value="1"/>
</dbReference>
<name>A0A7T0BSM0_9BACT</name>
<proteinExistence type="predicted"/>
<sequence length="175" mass="20643">MLRRLKCNVMKYLPLKREFIIKFKSINFQRYFYNKTTLNFSVLNKNCSSSTVLNKIMILRKACLDPILFFFNYKQKNITKTLKFLFILFIMRLSIFLKKKVIIFSQFASFLNIISSYLDKTFLTYLLLSGFTKNKTKVCMEFNYGTMVNILLMSSKSGSLGFNINEADIVVHYDP</sequence>
<feature type="domain" description="SNF2 N-terminal" evidence="2">
    <location>
        <begin position="1"/>
        <end position="66"/>
    </location>
</feature>
<dbReference type="InterPro" id="IPR049730">
    <property type="entry name" value="SNF2/RAD54-like_C"/>
</dbReference>
<dbReference type="GO" id="GO:0005524">
    <property type="term" value="F:ATP binding"/>
    <property type="evidence" value="ECO:0007669"/>
    <property type="project" value="InterPro"/>
</dbReference>
<reference evidence="4 5" key="1">
    <citation type="journal article" date="2020" name="Sci. Rep.">
        <title>Morphology, ultrastructure, genomics, and phylogeny of Euplotes vanleeuwenhoeki sp. nov. and its ultra-reduced endosymbiont Candidatus Pinguicoccus supinus sp. nov.</title>
        <authorList>
            <person name="Serra V."/>
            <person name="Gammuto L."/>
            <person name="Nitla V."/>
            <person name="Castelli M."/>
            <person name="Lanzoni O."/>
            <person name="Sassera D."/>
            <person name="Bandi C."/>
            <person name="Sandeep B.V."/>
            <person name="Verni F."/>
            <person name="Modeo L."/>
            <person name="Petroni G."/>
        </authorList>
    </citation>
    <scope>NUCLEOTIDE SEQUENCE [LARGE SCALE GENOMIC DNA]</scope>
    <source>
        <strain evidence="4 5">KKR18_Esm</strain>
    </source>
</reference>
<dbReference type="CDD" id="cd18793">
    <property type="entry name" value="SF2_C_SNF"/>
    <property type="match status" value="1"/>
</dbReference>
<feature type="domain" description="Helicase C-terminal" evidence="3">
    <location>
        <begin position="98"/>
        <end position="175"/>
    </location>
</feature>
<dbReference type="Pfam" id="PF00176">
    <property type="entry name" value="SNF2-rel_dom"/>
    <property type="match status" value="1"/>
</dbReference>
<evidence type="ECO:0000259" key="2">
    <source>
        <dbReference type="Pfam" id="PF00176"/>
    </source>
</evidence>
<evidence type="ECO:0000259" key="3">
    <source>
        <dbReference type="Pfam" id="PF00271"/>
    </source>
</evidence>
<evidence type="ECO:0000313" key="5">
    <source>
        <dbReference type="Proteomes" id="UP000594451"/>
    </source>
</evidence>
<dbReference type="Proteomes" id="UP000594451">
    <property type="component" value="Chromosome"/>
</dbReference>
<gene>
    <name evidence="4" type="ORF">E5P55_01190</name>
</gene>
<dbReference type="PANTHER" id="PTHR10799">
    <property type="entry name" value="SNF2/RAD54 HELICASE FAMILY"/>
    <property type="match status" value="1"/>
</dbReference>
<dbReference type="Pfam" id="PF00271">
    <property type="entry name" value="Helicase_C"/>
    <property type="match status" value="1"/>
</dbReference>
<keyword evidence="1" id="KW-0378">Hydrolase</keyword>
<keyword evidence="5" id="KW-1185">Reference proteome</keyword>
<dbReference type="InterPro" id="IPR000330">
    <property type="entry name" value="SNF2_N"/>
</dbReference>
<protein>
    <submittedName>
        <fullName evidence="4">Uncharacterized protein</fullName>
    </submittedName>
</protein>
<dbReference type="EMBL" id="CP039370">
    <property type="protein sequence ID" value="QPJ58557.1"/>
    <property type="molecule type" value="Genomic_DNA"/>
</dbReference>
<organism evidence="4 5">
    <name type="scientific">Candidatus Pinguicoccus supinus</name>
    <dbReference type="NCBI Taxonomy" id="2529394"/>
    <lineage>
        <taxon>Bacteria</taxon>
        <taxon>Pseudomonadati</taxon>
        <taxon>Verrucomicrobiota</taxon>
        <taxon>Candidatus Pinguicoccus</taxon>
    </lineage>
</organism>
<dbReference type="InterPro" id="IPR001650">
    <property type="entry name" value="Helicase_C-like"/>
</dbReference>